<dbReference type="AlphaFoldDB" id="A0ABD0K957"/>
<comment type="caution">
    <text evidence="2">The sequence shown here is derived from an EMBL/GenBank/DDBJ whole genome shotgun (WGS) entry which is preliminary data.</text>
</comment>
<accession>A0ABD0K957</accession>
<evidence type="ECO:0000256" key="1">
    <source>
        <dbReference type="SAM" id="MobiDB-lite"/>
    </source>
</evidence>
<evidence type="ECO:0000313" key="3">
    <source>
        <dbReference type="Proteomes" id="UP001519460"/>
    </source>
</evidence>
<name>A0ABD0K957_9CAEN</name>
<feature type="non-terminal residue" evidence="2">
    <location>
        <position position="174"/>
    </location>
</feature>
<gene>
    <name evidence="2" type="ORF">BaRGS_00025175</name>
</gene>
<dbReference type="EMBL" id="JACVVK020000224">
    <property type="protein sequence ID" value="KAK7483622.1"/>
    <property type="molecule type" value="Genomic_DNA"/>
</dbReference>
<organism evidence="2 3">
    <name type="scientific">Batillaria attramentaria</name>
    <dbReference type="NCBI Taxonomy" id="370345"/>
    <lineage>
        <taxon>Eukaryota</taxon>
        <taxon>Metazoa</taxon>
        <taxon>Spiralia</taxon>
        <taxon>Lophotrochozoa</taxon>
        <taxon>Mollusca</taxon>
        <taxon>Gastropoda</taxon>
        <taxon>Caenogastropoda</taxon>
        <taxon>Sorbeoconcha</taxon>
        <taxon>Cerithioidea</taxon>
        <taxon>Batillariidae</taxon>
        <taxon>Batillaria</taxon>
    </lineage>
</organism>
<feature type="region of interest" description="Disordered" evidence="1">
    <location>
        <begin position="1"/>
        <end position="30"/>
    </location>
</feature>
<reference evidence="2 3" key="1">
    <citation type="journal article" date="2023" name="Sci. Data">
        <title>Genome assembly of the Korean intertidal mud-creeper Batillaria attramentaria.</title>
        <authorList>
            <person name="Patra A.K."/>
            <person name="Ho P.T."/>
            <person name="Jun S."/>
            <person name="Lee S.J."/>
            <person name="Kim Y."/>
            <person name="Won Y.J."/>
        </authorList>
    </citation>
    <scope>NUCLEOTIDE SEQUENCE [LARGE SCALE GENOMIC DNA]</scope>
    <source>
        <strain evidence="2">Wonlab-2016</strain>
    </source>
</reference>
<protein>
    <submittedName>
        <fullName evidence="2">Uncharacterized protein</fullName>
    </submittedName>
</protein>
<evidence type="ECO:0000313" key="2">
    <source>
        <dbReference type="EMBL" id="KAK7483622.1"/>
    </source>
</evidence>
<keyword evidence="3" id="KW-1185">Reference proteome</keyword>
<sequence length="174" mass="18814">MTPDRYRLNLRPAEGSERSRPISVAAPAKPQLSPKIRPLEDCAAVESDTVSHTEISPLLTQNPDWASATLALRLFLTTQSTSVERSVSADWLEFSRSWRGAGINTVCTSGGQQTTATTLARGARKGAPPFNRVPAAGAPESSYIFQLLHRQKAEGAVKFRPILGDVSSTYAQYG</sequence>
<dbReference type="Proteomes" id="UP001519460">
    <property type="component" value="Unassembled WGS sequence"/>
</dbReference>
<proteinExistence type="predicted"/>